<protein>
    <submittedName>
        <fullName evidence="3">Pilus assembly protein</fullName>
    </submittedName>
</protein>
<evidence type="ECO:0000313" key="4">
    <source>
        <dbReference type="Proteomes" id="UP000541470"/>
    </source>
</evidence>
<accession>A0A7Y0FV88</accession>
<keyword evidence="4" id="KW-1185">Reference proteome</keyword>
<gene>
    <name evidence="3" type="ORF">HHL25_08655</name>
</gene>
<proteinExistence type="predicted"/>
<dbReference type="InterPro" id="IPR012495">
    <property type="entry name" value="TadE-like_dom"/>
</dbReference>
<keyword evidence="1" id="KW-1133">Transmembrane helix</keyword>
<keyword evidence="1" id="KW-0472">Membrane</keyword>
<dbReference type="Proteomes" id="UP000541470">
    <property type="component" value="Unassembled WGS sequence"/>
</dbReference>
<organism evidence="3 4">
    <name type="scientific">Rhizobium terricola</name>
    <dbReference type="NCBI Taxonomy" id="2728849"/>
    <lineage>
        <taxon>Bacteria</taxon>
        <taxon>Pseudomonadati</taxon>
        <taxon>Pseudomonadota</taxon>
        <taxon>Alphaproteobacteria</taxon>
        <taxon>Hyphomicrobiales</taxon>
        <taxon>Rhizobiaceae</taxon>
        <taxon>Rhizobium/Agrobacterium group</taxon>
        <taxon>Rhizobium</taxon>
    </lineage>
</organism>
<evidence type="ECO:0000259" key="2">
    <source>
        <dbReference type="Pfam" id="PF07811"/>
    </source>
</evidence>
<name>A0A7Y0FV88_9HYPH</name>
<dbReference type="EMBL" id="JABBGK010000001">
    <property type="protein sequence ID" value="NML74187.1"/>
    <property type="molecule type" value="Genomic_DNA"/>
</dbReference>
<feature type="transmembrane region" description="Helical" evidence="1">
    <location>
        <begin position="20"/>
        <end position="41"/>
    </location>
</feature>
<dbReference type="Pfam" id="PF07811">
    <property type="entry name" value="TadE"/>
    <property type="match status" value="1"/>
</dbReference>
<evidence type="ECO:0000313" key="3">
    <source>
        <dbReference type="EMBL" id="NML74187.1"/>
    </source>
</evidence>
<reference evidence="3 4" key="1">
    <citation type="submission" date="2020-04" db="EMBL/GenBank/DDBJ databases">
        <title>Rhizobium sp. S-51 isolated from soil.</title>
        <authorList>
            <person name="Dahal R.H."/>
        </authorList>
    </citation>
    <scope>NUCLEOTIDE SEQUENCE [LARGE SCALE GENOMIC DNA]</scope>
    <source>
        <strain evidence="3 4">S-51</strain>
    </source>
</reference>
<dbReference type="RefSeq" id="WP_169589088.1">
    <property type="nucleotide sequence ID" value="NZ_JABBGK010000001.1"/>
</dbReference>
<sequence>MTTRKLSLLGQLMSDRSGISGLEFALLLPLIIALFAATLDLGEALMVNRRLNQIATTTSDITSQEPTWTASSIQTLVEGTSSMLTPFDATALKVQVSVLNVSSTGTATVAWSYGYHTAALAKGAASPVAIPATIAESGVQMVVTVVDYNLTTVFTSLLSKVTGLESYHLGSTALSRPRVGNAVELL</sequence>
<evidence type="ECO:0000256" key="1">
    <source>
        <dbReference type="SAM" id="Phobius"/>
    </source>
</evidence>
<keyword evidence="1" id="KW-0812">Transmembrane</keyword>
<feature type="domain" description="TadE-like" evidence="2">
    <location>
        <begin position="22"/>
        <end position="55"/>
    </location>
</feature>
<comment type="caution">
    <text evidence="3">The sequence shown here is derived from an EMBL/GenBank/DDBJ whole genome shotgun (WGS) entry which is preliminary data.</text>
</comment>
<dbReference type="AlphaFoldDB" id="A0A7Y0FV88"/>